<keyword evidence="1" id="KW-0489">Methyltransferase</keyword>
<accession>A0A1H6M7Y9</accession>
<dbReference type="Gene3D" id="3.40.50.150">
    <property type="entry name" value="Vaccinia Virus protein VP39"/>
    <property type="match status" value="1"/>
</dbReference>
<dbReference type="EMBL" id="CDSC02000384">
    <property type="protein sequence ID" value="SEH97391.1"/>
    <property type="molecule type" value="Genomic_DNA"/>
</dbReference>
<dbReference type="SUPFAM" id="SSF53335">
    <property type="entry name" value="S-adenosyl-L-methionine-dependent methyltransferases"/>
    <property type="match status" value="1"/>
</dbReference>
<dbReference type="GO" id="GO:0032259">
    <property type="term" value="P:methylation"/>
    <property type="evidence" value="ECO:0007669"/>
    <property type="project" value="UniProtKB-KW"/>
</dbReference>
<keyword evidence="1" id="KW-0808">Transferase</keyword>
<dbReference type="Pfam" id="PF13489">
    <property type="entry name" value="Methyltransf_23"/>
    <property type="match status" value="1"/>
</dbReference>
<dbReference type="GO" id="GO:0008168">
    <property type="term" value="F:methyltransferase activity"/>
    <property type="evidence" value="ECO:0007669"/>
    <property type="project" value="UniProtKB-KW"/>
</dbReference>
<dbReference type="CDD" id="cd02440">
    <property type="entry name" value="AdoMet_MTases"/>
    <property type="match status" value="1"/>
</dbReference>
<dbReference type="Proteomes" id="UP000198988">
    <property type="component" value="Unassembled WGS sequence"/>
</dbReference>
<evidence type="ECO:0000313" key="2">
    <source>
        <dbReference type="Proteomes" id="UP000198988"/>
    </source>
</evidence>
<name>A0A1H6M7Y9_9GAMM</name>
<evidence type="ECO:0000313" key="1">
    <source>
        <dbReference type="EMBL" id="SEH97391.1"/>
    </source>
</evidence>
<reference evidence="2" key="1">
    <citation type="submission" date="2016-06" db="EMBL/GenBank/DDBJ databases">
        <authorList>
            <person name="Petersen J."/>
            <person name="Sayavedra L."/>
        </authorList>
    </citation>
    <scope>NUCLEOTIDE SEQUENCE [LARGE SCALE GENOMIC DNA]</scope>
    <source>
        <strain evidence="2">BazSymA</strain>
    </source>
</reference>
<dbReference type="InterPro" id="IPR029063">
    <property type="entry name" value="SAM-dependent_MTases_sf"/>
</dbReference>
<gene>
    <name evidence="1" type="ORF">BAZSYMA_ACONTIG22582_1</name>
</gene>
<organism evidence="1 2">
    <name type="scientific">Bathymodiolus azoricus thioautotrophic gill symbiont</name>
    <dbReference type="NCBI Taxonomy" id="235205"/>
    <lineage>
        <taxon>Bacteria</taxon>
        <taxon>Pseudomonadati</taxon>
        <taxon>Pseudomonadota</taxon>
        <taxon>Gammaproteobacteria</taxon>
        <taxon>sulfur-oxidizing symbionts</taxon>
    </lineage>
</organism>
<protein>
    <submittedName>
        <fullName evidence="1">2 polyprenyl 3 methyl 5 hydroxy 6 metoxy 1 4benzoquinol methylase</fullName>
    </submittedName>
</protein>
<dbReference type="AlphaFoldDB" id="A0A1H6M7Y9"/>
<dbReference type="OrthoDB" id="9791944at2"/>
<sequence>MHCPLCQSQNITPYYQGKNANYLSCSRCELVFVTKEYHLSDTEEKFRYDKHQNNPNDSAYQAFLSQVFDPVIAHIKKGAKGLDFGCGPGPTLSLMFEKQGHQVDLFDKFYANNPEVFSNQYDFITATEVVEHLSEPRFEFNRFFTLLKKGGVLAIMTQMITKETDFPTWYYKNDPTHICFFSKQTIRYLAQQWGVKIKFFANNVVLFVS</sequence>
<proteinExistence type="predicted"/>